<dbReference type="Pfam" id="PF00037">
    <property type="entry name" value="Fer4"/>
    <property type="match status" value="1"/>
</dbReference>
<evidence type="ECO:0000256" key="9">
    <source>
        <dbReference type="ARBA" id="ARBA00023014"/>
    </source>
</evidence>
<evidence type="ECO:0000256" key="5">
    <source>
        <dbReference type="ARBA" id="ARBA00022723"/>
    </source>
</evidence>
<dbReference type="OrthoDB" id="9803397at2"/>
<proteinExistence type="predicted"/>
<dbReference type="NCBIfam" id="NF045490">
    <property type="entry name" value="FdxA_Protbact"/>
    <property type="match status" value="1"/>
</dbReference>
<evidence type="ECO:0000256" key="3">
    <source>
        <dbReference type="ARBA" id="ARBA00022448"/>
    </source>
</evidence>
<dbReference type="InterPro" id="IPR050294">
    <property type="entry name" value="RnfB_subfamily"/>
</dbReference>
<evidence type="ECO:0000313" key="13">
    <source>
        <dbReference type="EMBL" id="OUL58684.1"/>
    </source>
</evidence>
<protein>
    <recommendedName>
        <fullName evidence="11">Ferredoxin</fullName>
    </recommendedName>
</protein>
<dbReference type="PROSITE" id="PS51379">
    <property type="entry name" value="4FE4S_FER_2"/>
    <property type="match status" value="2"/>
</dbReference>
<comment type="cofactor">
    <cofactor evidence="1 11">
        <name>[3Fe-4S] cluster</name>
        <dbReference type="ChEBI" id="CHEBI:21137"/>
    </cofactor>
</comment>
<accession>A0A244CSV9</accession>
<dbReference type="AlphaFoldDB" id="A0A244CSV9"/>
<keyword evidence="10 11" id="KW-0003">3Fe-4S</keyword>
<dbReference type="GO" id="GO:0046872">
    <property type="term" value="F:metal ion binding"/>
    <property type="evidence" value="ECO:0007669"/>
    <property type="project" value="UniProtKB-KW"/>
</dbReference>
<dbReference type="PANTHER" id="PTHR42859">
    <property type="entry name" value="OXIDOREDUCTASE"/>
    <property type="match status" value="1"/>
</dbReference>
<dbReference type="GO" id="GO:0051539">
    <property type="term" value="F:4 iron, 4 sulfur cluster binding"/>
    <property type="evidence" value="ECO:0007669"/>
    <property type="project" value="UniProtKB-KW"/>
</dbReference>
<dbReference type="InterPro" id="IPR000813">
    <property type="entry name" value="7Fe_ferredoxin"/>
</dbReference>
<evidence type="ECO:0000256" key="7">
    <source>
        <dbReference type="ARBA" id="ARBA00022982"/>
    </source>
</evidence>
<comment type="caution">
    <text evidence="13">The sequence shown here is derived from an EMBL/GenBank/DDBJ whole genome shotgun (WGS) entry which is preliminary data.</text>
</comment>
<keyword evidence="4 11" id="KW-0004">4Fe-4S</keyword>
<dbReference type="InterPro" id="IPR017900">
    <property type="entry name" value="4Fe4S_Fe_S_CS"/>
</dbReference>
<dbReference type="RefSeq" id="WP_086743986.1">
    <property type="nucleotide sequence ID" value="NZ_MWPV01000002.1"/>
</dbReference>
<keyword evidence="6 11" id="KW-0677">Repeat</keyword>
<dbReference type="InterPro" id="IPR022569">
    <property type="entry name" value="Fd_C"/>
</dbReference>
<evidence type="ECO:0000256" key="4">
    <source>
        <dbReference type="ARBA" id="ARBA00022485"/>
    </source>
</evidence>
<organism evidence="13 14">
    <name type="scientific">Pseudoalteromonas ulvae</name>
    <dbReference type="NCBI Taxonomy" id="107327"/>
    <lineage>
        <taxon>Bacteria</taxon>
        <taxon>Pseudomonadati</taxon>
        <taxon>Pseudomonadota</taxon>
        <taxon>Gammaproteobacteria</taxon>
        <taxon>Alteromonadales</taxon>
        <taxon>Pseudoalteromonadaceae</taxon>
        <taxon>Pseudoalteromonas</taxon>
    </lineage>
</organism>
<feature type="domain" description="4Fe-4S ferredoxin-type" evidence="12">
    <location>
        <begin position="1"/>
        <end position="30"/>
    </location>
</feature>
<keyword evidence="8 11" id="KW-0408">Iron</keyword>
<comment type="function">
    <text evidence="11">Ferredoxins are iron-sulfur proteins that transfer electrons in a wide variety of metabolic reactions.</text>
</comment>
<dbReference type="GO" id="GO:0051538">
    <property type="term" value="F:3 iron, 4 sulfur cluster binding"/>
    <property type="evidence" value="ECO:0007669"/>
    <property type="project" value="UniProtKB-KW"/>
</dbReference>
<dbReference type="PANTHER" id="PTHR42859:SF2">
    <property type="entry name" value="FERREDOXIN"/>
    <property type="match status" value="1"/>
</dbReference>
<sequence>MAFIVGDNCIKCKYTDCVAVCPVDAFFEGPNFLAISPIICIDCGLCEPECPADAIFQEDAVPEDQKEFIELNAELAEIWPNITEVKSAPEDADDWNGVKNKIHLIET</sequence>
<dbReference type="SUPFAM" id="SSF54862">
    <property type="entry name" value="4Fe-4S ferredoxins"/>
    <property type="match status" value="1"/>
</dbReference>
<name>A0A244CSV9_PSEDV</name>
<evidence type="ECO:0000256" key="1">
    <source>
        <dbReference type="ARBA" id="ARBA00001927"/>
    </source>
</evidence>
<dbReference type="Pfam" id="PF11953">
    <property type="entry name" value="DUF3470"/>
    <property type="match status" value="1"/>
</dbReference>
<feature type="domain" description="4Fe-4S ferredoxin-type" evidence="12">
    <location>
        <begin position="31"/>
        <end position="60"/>
    </location>
</feature>
<dbReference type="GO" id="GO:0009055">
    <property type="term" value="F:electron transfer activity"/>
    <property type="evidence" value="ECO:0007669"/>
    <property type="project" value="InterPro"/>
</dbReference>
<evidence type="ECO:0000256" key="6">
    <source>
        <dbReference type="ARBA" id="ARBA00022737"/>
    </source>
</evidence>
<reference evidence="13 14" key="1">
    <citation type="submission" date="2017-02" db="EMBL/GenBank/DDBJ databases">
        <title>Pseudoalteromonas ulvae TC14 Genome.</title>
        <authorList>
            <person name="Molmeret M."/>
        </authorList>
    </citation>
    <scope>NUCLEOTIDE SEQUENCE [LARGE SCALE GENOMIC DNA]</scope>
    <source>
        <strain evidence="13">TC14</strain>
    </source>
</reference>
<evidence type="ECO:0000256" key="8">
    <source>
        <dbReference type="ARBA" id="ARBA00023004"/>
    </source>
</evidence>
<keyword evidence="3 11" id="KW-0813">Transport</keyword>
<keyword evidence="14" id="KW-1185">Reference proteome</keyword>
<dbReference type="Proteomes" id="UP000194841">
    <property type="component" value="Unassembled WGS sequence"/>
</dbReference>
<dbReference type="EMBL" id="MWPV01000002">
    <property type="protein sequence ID" value="OUL58684.1"/>
    <property type="molecule type" value="Genomic_DNA"/>
</dbReference>
<evidence type="ECO:0000256" key="11">
    <source>
        <dbReference type="RuleBase" id="RU364098"/>
    </source>
</evidence>
<dbReference type="PROSITE" id="PS00198">
    <property type="entry name" value="4FE4S_FER_1"/>
    <property type="match status" value="1"/>
</dbReference>
<dbReference type="PRINTS" id="PR00354">
    <property type="entry name" value="7FE8SFRDOXIN"/>
</dbReference>
<evidence type="ECO:0000313" key="14">
    <source>
        <dbReference type="Proteomes" id="UP000194841"/>
    </source>
</evidence>
<evidence type="ECO:0000256" key="10">
    <source>
        <dbReference type="ARBA" id="ARBA00023291"/>
    </source>
</evidence>
<evidence type="ECO:0000256" key="2">
    <source>
        <dbReference type="ARBA" id="ARBA00001966"/>
    </source>
</evidence>
<dbReference type="InterPro" id="IPR054829">
    <property type="entry name" value="FdxA"/>
</dbReference>
<dbReference type="Gene3D" id="3.30.70.20">
    <property type="match status" value="1"/>
</dbReference>
<dbReference type="InterPro" id="IPR017896">
    <property type="entry name" value="4Fe4S_Fe-S-bd"/>
</dbReference>
<keyword evidence="9 11" id="KW-0411">Iron-sulfur</keyword>
<comment type="cofactor">
    <cofactor evidence="2 11">
        <name>[4Fe-4S] cluster</name>
        <dbReference type="ChEBI" id="CHEBI:49883"/>
    </cofactor>
</comment>
<keyword evidence="7 11" id="KW-0249">Electron transport</keyword>
<keyword evidence="5 11" id="KW-0479">Metal-binding</keyword>
<evidence type="ECO:0000259" key="12">
    <source>
        <dbReference type="PROSITE" id="PS51379"/>
    </source>
</evidence>
<gene>
    <name evidence="13" type="ORF">B1199_07455</name>
</gene>